<dbReference type="InterPro" id="IPR013083">
    <property type="entry name" value="Znf_RING/FYVE/PHD"/>
</dbReference>
<gene>
    <name evidence="6" type="ORF">AB6A40_003861</name>
</gene>
<dbReference type="Pfam" id="PF13445">
    <property type="entry name" value="zf-RING_UBOX"/>
    <property type="match status" value="1"/>
</dbReference>
<dbReference type="PROSITE" id="PS00518">
    <property type="entry name" value="ZF_RING_1"/>
    <property type="match status" value="1"/>
</dbReference>
<evidence type="ECO:0000313" key="6">
    <source>
        <dbReference type="EMBL" id="MFH4977152.1"/>
    </source>
</evidence>
<feature type="domain" description="RING-type" evidence="5">
    <location>
        <begin position="37"/>
        <end position="64"/>
    </location>
</feature>
<dbReference type="PROSITE" id="PS50089">
    <property type="entry name" value="ZF_RING_2"/>
    <property type="match status" value="1"/>
</dbReference>
<dbReference type="SUPFAM" id="SSF57850">
    <property type="entry name" value="RING/U-box"/>
    <property type="match status" value="1"/>
</dbReference>
<evidence type="ECO:0000256" key="4">
    <source>
        <dbReference type="PROSITE-ProRule" id="PRU00175"/>
    </source>
</evidence>
<keyword evidence="3" id="KW-0862">Zinc</keyword>
<accession>A0ABD6EKQ2</accession>
<evidence type="ECO:0000256" key="3">
    <source>
        <dbReference type="ARBA" id="ARBA00022833"/>
    </source>
</evidence>
<dbReference type="SMART" id="SM00184">
    <property type="entry name" value="RING"/>
    <property type="match status" value="1"/>
</dbReference>
<organism evidence="6 7">
    <name type="scientific">Gnathostoma spinigerum</name>
    <dbReference type="NCBI Taxonomy" id="75299"/>
    <lineage>
        <taxon>Eukaryota</taxon>
        <taxon>Metazoa</taxon>
        <taxon>Ecdysozoa</taxon>
        <taxon>Nematoda</taxon>
        <taxon>Chromadorea</taxon>
        <taxon>Rhabditida</taxon>
        <taxon>Spirurina</taxon>
        <taxon>Gnathostomatomorpha</taxon>
        <taxon>Gnathostomatoidea</taxon>
        <taxon>Gnathostomatidae</taxon>
        <taxon>Gnathostoma</taxon>
    </lineage>
</organism>
<evidence type="ECO:0000256" key="1">
    <source>
        <dbReference type="ARBA" id="ARBA00022723"/>
    </source>
</evidence>
<evidence type="ECO:0000256" key="2">
    <source>
        <dbReference type="ARBA" id="ARBA00022771"/>
    </source>
</evidence>
<dbReference type="EMBL" id="JBGFUD010002096">
    <property type="protein sequence ID" value="MFH4977152.1"/>
    <property type="molecule type" value="Genomic_DNA"/>
</dbReference>
<name>A0ABD6EKQ2_9BILA</name>
<dbReference type="InterPro" id="IPR017907">
    <property type="entry name" value="Znf_RING_CS"/>
</dbReference>
<reference evidence="6 7" key="1">
    <citation type="submission" date="2024-08" db="EMBL/GenBank/DDBJ databases">
        <title>Gnathostoma spinigerum genome.</title>
        <authorList>
            <person name="Gonzalez-Bertolin B."/>
            <person name="Monzon S."/>
            <person name="Zaballos A."/>
            <person name="Jimenez P."/>
            <person name="Dekumyoy P."/>
            <person name="Varona S."/>
            <person name="Cuesta I."/>
            <person name="Sumanam S."/>
            <person name="Adisakwattana P."/>
            <person name="Gasser R.B."/>
            <person name="Hernandez-Gonzalez A."/>
            <person name="Young N.D."/>
            <person name="Perteguer M.J."/>
        </authorList>
    </citation>
    <scope>NUCLEOTIDE SEQUENCE [LARGE SCALE GENOMIC DNA]</scope>
    <source>
        <strain evidence="6">AL3</strain>
        <tissue evidence="6">Liver</tissue>
    </source>
</reference>
<evidence type="ECO:0000313" key="7">
    <source>
        <dbReference type="Proteomes" id="UP001608902"/>
    </source>
</evidence>
<evidence type="ECO:0000259" key="5">
    <source>
        <dbReference type="PROSITE" id="PS50089"/>
    </source>
</evidence>
<comment type="caution">
    <text evidence="6">The sequence shown here is derived from an EMBL/GenBank/DDBJ whole genome shotgun (WGS) entry which is preliminary data.</text>
</comment>
<dbReference type="InterPro" id="IPR027370">
    <property type="entry name" value="Znf-RING_euk"/>
</dbReference>
<proteinExistence type="predicted"/>
<keyword evidence="7" id="KW-1185">Reference proteome</keyword>
<dbReference type="Gene3D" id="3.30.40.10">
    <property type="entry name" value="Zinc/RING finger domain, C3HC4 (zinc finger)"/>
    <property type="match status" value="1"/>
</dbReference>
<sequence length="78" mass="8522">MGFGTWIKSKLIGQSESKAAKVDGAEKVIVDSSPFYCPICLSVFSTTPFILPCGHTFCLACINRQITTSLQLTEKFES</sequence>
<protein>
    <recommendedName>
        <fullName evidence="5">RING-type domain-containing protein</fullName>
    </recommendedName>
</protein>
<dbReference type="InterPro" id="IPR001841">
    <property type="entry name" value="Znf_RING"/>
</dbReference>
<keyword evidence="2 4" id="KW-0863">Zinc-finger</keyword>
<keyword evidence="1" id="KW-0479">Metal-binding</keyword>
<dbReference type="AlphaFoldDB" id="A0ABD6EKQ2"/>
<dbReference type="Proteomes" id="UP001608902">
    <property type="component" value="Unassembled WGS sequence"/>
</dbReference>
<dbReference type="GO" id="GO:0008270">
    <property type="term" value="F:zinc ion binding"/>
    <property type="evidence" value="ECO:0007669"/>
    <property type="project" value="UniProtKB-KW"/>
</dbReference>